<evidence type="ECO:0000256" key="1">
    <source>
        <dbReference type="ARBA" id="ARBA00022801"/>
    </source>
</evidence>
<comment type="caution">
    <text evidence="6">The sequence shown here is derived from an EMBL/GenBank/DDBJ whole genome shotgun (WGS) entry which is preliminary data.</text>
</comment>
<dbReference type="Pfam" id="PF01734">
    <property type="entry name" value="Patatin"/>
    <property type="match status" value="1"/>
</dbReference>
<accession>A0AAJ2U2E2</accession>
<keyword evidence="1 4" id="KW-0378">Hydrolase</keyword>
<feature type="active site" description="Proton acceptor" evidence="4">
    <location>
        <position position="155"/>
    </location>
</feature>
<keyword evidence="2 4" id="KW-0442">Lipid degradation</keyword>
<feature type="short sequence motif" description="GXSXG" evidence="4">
    <location>
        <begin position="41"/>
        <end position="45"/>
    </location>
</feature>
<dbReference type="RefSeq" id="WP_289234692.1">
    <property type="nucleotide sequence ID" value="NZ_CP117835.1"/>
</dbReference>
<dbReference type="AlphaFoldDB" id="A0AAJ2U2E2"/>
<keyword evidence="3 4" id="KW-0443">Lipid metabolism</keyword>
<evidence type="ECO:0000256" key="3">
    <source>
        <dbReference type="ARBA" id="ARBA00023098"/>
    </source>
</evidence>
<evidence type="ECO:0000259" key="5">
    <source>
        <dbReference type="PROSITE" id="PS51635"/>
    </source>
</evidence>
<evidence type="ECO:0000313" key="7">
    <source>
        <dbReference type="Proteomes" id="UP001285636"/>
    </source>
</evidence>
<dbReference type="GO" id="GO:0016787">
    <property type="term" value="F:hydrolase activity"/>
    <property type="evidence" value="ECO:0007669"/>
    <property type="project" value="UniProtKB-UniRule"/>
</dbReference>
<feature type="active site" description="Nucleophile" evidence="4">
    <location>
        <position position="43"/>
    </location>
</feature>
<feature type="short sequence motif" description="DGA/G" evidence="4">
    <location>
        <begin position="155"/>
        <end position="157"/>
    </location>
</feature>
<dbReference type="PROSITE" id="PS51635">
    <property type="entry name" value="PNPLA"/>
    <property type="match status" value="1"/>
</dbReference>
<evidence type="ECO:0000256" key="2">
    <source>
        <dbReference type="ARBA" id="ARBA00022963"/>
    </source>
</evidence>
<dbReference type="InterPro" id="IPR050301">
    <property type="entry name" value="NTE"/>
</dbReference>
<feature type="domain" description="PNPLA" evidence="5">
    <location>
        <begin position="10"/>
        <end position="168"/>
    </location>
</feature>
<dbReference type="PANTHER" id="PTHR14226:SF76">
    <property type="entry name" value="NTE FAMILY PROTEIN RSSA"/>
    <property type="match status" value="1"/>
</dbReference>
<evidence type="ECO:0000313" key="6">
    <source>
        <dbReference type="EMBL" id="MDV2885392.1"/>
    </source>
</evidence>
<proteinExistence type="predicted"/>
<dbReference type="InterPro" id="IPR016035">
    <property type="entry name" value="Acyl_Trfase/lysoPLipase"/>
</dbReference>
<dbReference type="PANTHER" id="PTHR14226">
    <property type="entry name" value="NEUROPATHY TARGET ESTERASE/SWISS CHEESE D.MELANOGASTER"/>
    <property type="match status" value="1"/>
</dbReference>
<dbReference type="GO" id="GO:0016042">
    <property type="term" value="P:lipid catabolic process"/>
    <property type="evidence" value="ECO:0007669"/>
    <property type="project" value="UniProtKB-UniRule"/>
</dbReference>
<dbReference type="InterPro" id="IPR002641">
    <property type="entry name" value="PNPLA_dom"/>
</dbReference>
<name>A0AAJ2U2E2_ALKPS</name>
<dbReference type="SUPFAM" id="SSF52151">
    <property type="entry name" value="FabD/lysophospholipase-like"/>
    <property type="match status" value="1"/>
</dbReference>
<organism evidence="6 7">
    <name type="scientific">Alkalihalophilus pseudofirmus</name>
    <name type="common">Bacillus pseudofirmus</name>
    <dbReference type="NCBI Taxonomy" id="79885"/>
    <lineage>
        <taxon>Bacteria</taxon>
        <taxon>Bacillati</taxon>
        <taxon>Bacillota</taxon>
        <taxon>Bacilli</taxon>
        <taxon>Bacillales</taxon>
        <taxon>Bacillaceae</taxon>
        <taxon>Alkalihalophilus</taxon>
    </lineage>
</organism>
<dbReference type="Gene3D" id="3.40.1090.10">
    <property type="entry name" value="Cytosolic phospholipase A2 catalytic domain"/>
    <property type="match status" value="1"/>
</dbReference>
<sequence>MEKSCPKIGLALGSGGARGFAHIGVLKAFEKERIPIHYLAGSSMGSLVASLYGIGQTTASMERFASMFRRKYYIDFTVPKLGFVNGNRVKELIRLLAKSKHLEHTDIPVAVIATDLKKGERVVMTTGPIAEAVRASIGIPGIFVPEQRNGQVLVDGGVIDRVPVSVVKEMGADITIAVDVSYFRQELEFNSVYDVIMQSMDIMAREMMKPMELDCSVMIRPIVTHTSSLDFSNVEKLIERGEEAAYEQMPKIKQIINDWKGHGNEADKTE</sequence>
<comment type="caution">
    <text evidence="4">Lacks conserved residue(s) required for the propagation of feature annotation.</text>
</comment>
<reference evidence="6" key="1">
    <citation type="submission" date="2023-10" db="EMBL/GenBank/DDBJ databases">
        <title>Screening of Alkalihalophilus pseudofirmusBZ-TG-HK211 and Its Alleviation of Salt Stress on Rapeseed Growth.</title>
        <authorList>
            <person name="Zhao B."/>
            <person name="Guo T."/>
        </authorList>
    </citation>
    <scope>NUCLEOTIDE SEQUENCE</scope>
    <source>
        <strain evidence="6">BZ-TG-HK211</strain>
    </source>
</reference>
<protein>
    <submittedName>
        <fullName evidence="6">Patatin-like phospholipase family protein</fullName>
    </submittedName>
</protein>
<dbReference type="Proteomes" id="UP001285636">
    <property type="component" value="Unassembled WGS sequence"/>
</dbReference>
<evidence type="ECO:0000256" key="4">
    <source>
        <dbReference type="PROSITE-ProRule" id="PRU01161"/>
    </source>
</evidence>
<gene>
    <name evidence="6" type="ORF">RYX45_09360</name>
</gene>
<dbReference type="EMBL" id="JAWJAY010000001">
    <property type="protein sequence ID" value="MDV2885392.1"/>
    <property type="molecule type" value="Genomic_DNA"/>
</dbReference>